<keyword evidence="5" id="KW-0560">Oxidoreductase</keyword>
<dbReference type="Pfam" id="PF00056">
    <property type="entry name" value="Ldh_1_N"/>
    <property type="match status" value="1"/>
</dbReference>
<dbReference type="CDD" id="cd01337">
    <property type="entry name" value="MDH_glyoxysomal_mitochondrial"/>
    <property type="match status" value="1"/>
</dbReference>
<dbReference type="Gene3D" id="3.40.50.720">
    <property type="entry name" value="NAD(P)-binding Rossmann-like Domain"/>
    <property type="match status" value="1"/>
</dbReference>
<dbReference type="EMBL" id="ML996576">
    <property type="protein sequence ID" value="KAF2756152.1"/>
    <property type="molecule type" value="Genomic_DNA"/>
</dbReference>
<dbReference type="InterPro" id="IPR036291">
    <property type="entry name" value="NAD(P)-bd_dom_sf"/>
</dbReference>
<dbReference type="GO" id="GO:0006108">
    <property type="term" value="P:malate metabolic process"/>
    <property type="evidence" value="ECO:0007669"/>
    <property type="project" value="InterPro"/>
</dbReference>
<keyword evidence="6" id="KW-0520">NAD</keyword>
<dbReference type="Proteomes" id="UP000799437">
    <property type="component" value="Unassembled WGS sequence"/>
</dbReference>
<evidence type="ECO:0000256" key="2">
    <source>
        <dbReference type="ARBA" id="ARBA00011738"/>
    </source>
</evidence>
<dbReference type="InterPro" id="IPR001236">
    <property type="entry name" value="Lactate/malate_DH_N"/>
</dbReference>
<comment type="subunit">
    <text evidence="2">Homodimer.</text>
</comment>
<dbReference type="FunFam" id="3.90.110.10:FF:000009">
    <property type="entry name" value="Malate dehydrogenase"/>
    <property type="match status" value="1"/>
</dbReference>
<evidence type="ECO:0000313" key="10">
    <source>
        <dbReference type="Proteomes" id="UP000799437"/>
    </source>
</evidence>
<feature type="domain" description="Lactate/malate dehydrogenase C-terminal" evidence="8">
    <location>
        <begin position="264"/>
        <end position="440"/>
    </location>
</feature>
<dbReference type="AlphaFoldDB" id="A0A6A6VZS1"/>
<gene>
    <name evidence="9" type="ORF">EJ05DRAFT_487951</name>
</gene>
<name>A0A6A6VZS1_9PEZI</name>
<feature type="domain" description="Lactate/malate dehydrogenase N-terminal" evidence="7">
    <location>
        <begin position="121"/>
        <end position="262"/>
    </location>
</feature>
<dbReference type="InterPro" id="IPR001252">
    <property type="entry name" value="Malate_DH_AS"/>
</dbReference>
<accession>A0A6A6VZS1</accession>
<proteinExistence type="inferred from homology"/>
<dbReference type="InterPro" id="IPR015955">
    <property type="entry name" value="Lactate_DH/Glyco_Ohase_4_C"/>
</dbReference>
<dbReference type="NCBIfam" id="TIGR01772">
    <property type="entry name" value="MDH_euk_gproteo"/>
    <property type="match status" value="1"/>
</dbReference>
<dbReference type="GeneID" id="54486707"/>
<dbReference type="Gene3D" id="3.90.110.10">
    <property type="entry name" value="Lactate dehydrogenase/glycoside hydrolase, family 4, C-terminal"/>
    <property type="match status" value="1"/>
</dbReference>
<dbReference type="InterPro" id="IPR010097">
    <property type="entry name" value="Malate_DH_type1"/>
</dbReference>
<evidence type="ECO:0000256" key="4">
    <source>
        <dbReference type="ARBA" id="ARBA00022532"/>
    </source>
</evidence>
<keyword evidence="10" id="KW-1185">Reference proteome</keyword>
<dbReference type="RefSeq" id="XP_033598603.1">
    <property type="nucleotide sequence ID" value="XM_033745653.1"/>
</dbReference>
<protein>
    <recommendedName>
        <fullName evidence="3">malate dehydrogenase</fullName>
        <ecNumber evidence="3">1.1.1.37</ecNumber>
    </recommendedName>
</protein>
<dbReference type="EC" id="1.1.1.37" evidence="3"/>
<evidence type="ECO:0000256" key="3">
    <source>
        <dbReference type="ARBA" id="ARBA00012995"/>
    </source>
</evidence>
<dbReference type="GO" id="GO:0030060">
    <property type="term" value="F:L-malate dehydrogenase (NAD+) activity"/>
    <property type="evidence" value="ECO:0007669"/>
    <property type="project" value="UniProtKB-EC"/>
</dbReference>
<reference evidence="9" key="1">
    <citation type="journal article" date="2020" name="Stud. Mycol.">
        <title>101 Dothideomycetes genomes: a test case for predicting lifestyles and emergence of pathogens.</title>
        <authorList>
            <person name="Haridas S."/>
            <person name="Albert R."/>
            <person name="Binder M."/>
            <person name="Bloem J."/>
            <person name="Labutti K."/>
            <person name="Salamov A."/>
            <person name="Andreopoulos B."/>
            <person name="Baker S."/>
            <person name="Barry K."/>
            <person name="Bills G."/>
            <person name="Bluhm B."/>
            <person name="Cannon C."/>
            <person name="Castanera R."/>
            <person name="Culley D."/>
            <person name="Daum C."/>
            <person name="Ezra D."/>
            <person name="Gonzalez J."/>
            <person name="Henrissat B."/>
            <person name="Kuo A."/>
            <person name="Liang C."/>
            <person name="Lipzen A."/>
            <person name="Lutzoni F."/>
            <person name="Magnuson J."/>
            <person name="Mondo S."/>
            <person name="Nolan M."/>
            <person name="Ohm R."/>
            <person name="Pangilinan J."/>
            <person name="Park H.-J."/>
            <person name="Ramirez L."/>
            <person name="Alfaro M."/>
            <person name="Sun H."/>
            <person name="Tritt A."/>
            <person name="Yoshinaga Y."/>
            <person name="Zwiers L.-H."/>
            <person name="Turgeon B."/>
            <person name="Goodwin S."/>
            <person name="Spatafora J."/>
            <person name="Crous P."/>
            <person name="Grigoriev I."/>
        </authorList>
    </citation>
    <scope>NUCLEOTIDE SEQUENCE</scope>
    <source>
        <strain evidence="9">CBS 121739</strain>
    </source>
</reference>
<evidence type="ECO:0000256" key="1">
    <source>
        <dbReference type="ARBA" id="ARBA00008824"/>
    </source>
</evidence>
<dbReference type="SUPFAM" id="SSF56327">
    <property type="entry name" value="LDH C-terminal domain-like"/>
    <property type="match status" value="1"/>
</dbReference>
<sequence length="446" mass="47615">MYFEPDCFRVYTSHALAEGVLGWFFPAEDTDLRDINGLEDYWHDTWILETFATSLFEDRPVTILLELTTVRLCTCNPTEQQSVCPAFIPNHPKHPAQPLTAATYPLFLKTHAILSSAIELFVAGAAGGIGQPLSLLLKACPLITELALYDVVNTPGVAADLSHISSPAKITGYLPKDDGMKQAFKGAELVVIPAGIPRKPGMTRDDLFKINAGIVQGLVQGIAEICPKAFVLIISNPVNSTVPIAAEVLKRANVFDPTRLFGVTTLDVVRAETFVGEIVGSKNPSELVIPVVGGHSGETIVPLFSQAQPSVDIPADKLDALINRVQFGGDEVVKAKDGAGSATLSMAYAGFRFAEKVAKAVKGESGIIEPSYVYLPGIEGGEAIQKAVGVDFFSVPIELGPNGAKKAIDIVSKANDAEKKLLSVAVEGLKGNIEKGVEFVRNPPQK</sequence>
<evidence type="ECO:0000313" key="9">
    <source>
        <dbReference type="EMBL" id="KAF2756152.1"/>
    </source>
</evidence>
<evidence type="ECO:0000259" key="8">
    <source>
        <dbReference type="Pfam" id="PF02866"/>
    </source>
</evidence>
<evidence type="ECO:0000259" key="7">
    <source>
        <dbReference type="Pfam" id="PF00056"/>
    </source>
</evidence>
<dbReference type="InterPro" id="IPR022383">
    <property type="entry name" value="Lactate/malate_DH_C"/>
</dbReference>
<dbReference type="Pfam" id="PF02866">
    <property type="entry name" value="Ldh_1_C"/>
    <property type="match status" value="1"/>
</dbReference>
<evidence type="ECO:0000256" key="6">
    <source>
        <dbReference type="ARBA" id="ARBA00023027"/>
    </source>
</evidence>
<dbReference type="PANTHER" id="PTHR11540">
    <property type="entry name" value="MALATE AND LACTATE DEHYDROGENASE"/>
    <property type="match status" value="1"/>
</dbReference>
<dbReference type="SUPFAM" id="SSF51735">
    <property type="entry name" value="NAD(P)-binding Rossmann-fold domains"/>
    <property type="match status" value="1"/>
</dbReference>
<evidence type="ECO:0000256" key="5">
    <source>
        <dbReference type="ARBA" id="ARBA00023002"/>
    </source>
</evidence>
<keyword evidence="4" id="KW-0816">Tricarboxylic acid cycle</keyword>
<dbReference type="GO" id="GO:0005829">
    <property type="term" value="C:cytosol"/>
    <property type="evidence" value="ECO:0007669"/>
    <property type="project" value="TreeGrafter"/>
</dbReference>
<comment type="similarity">
    <text evidence="1">Belongs to the LDH/MDH superfamily. MDH type 1 family.</text>
</comment>
<dbReference type="OrthoDB" id="4069699at2759"/>
<dbReference type="FunFam" id="3.40.50.720:FF:000013">
    <property type="entry name" value="Malate dehydrogenase"/>
    <property type="match status" value="1"/>
</dbReference>
<dbReference type="GO" id="GO:0006099">
    <property type="term" value="P:tricarboxylic acid cycle"/>
    <property type="evidence" value="ECO:0007669"/>
    <property type="project" value="UniProtKB-KW"/>
</dbReference>
<organism evidence="9 10">
    <name type="scientific">Pseudovirgaria hyperparasitica</name>
    <dbReference type="NCBI Taxonomy" id="470096"/>
    <lineage>
        <taxon>Eukaryota</taxon>
        <taxon>Fungi</taxon>
        <taxon>Dikarya</taxon>
        <taxon>Ascomycota</taxon>
        <taxon>Pezizomycotina</taxon>
        <taxon>Dothideomycetes</taxon>
        <taxon>Dothideomycetes incertae sedis</taxon>
        <taxon>Acrospermales</taxon>
        <taxon>Acrospermaceae</taxon>
        <taxon>Pseudovirgaria</taxon>
    </lineage>
</organism>
<dbReference type="PROSITE" id="PS00068">
    <property type="entry name" value="MDH"/>
    <property type="match status" value="1"/>
</dbReference>
<dbReference type="PANTHER" id="PTHR11540:SF16">
    <property type="entry name" value="MALATE DEHYDROGENASE, MITOCHONDRIAL"/>
    <property type="match status" value="1"/>
</dbReference>